<dbReference type="RefSeq" id="WP_025391550.1">
    <property type="nucleotide sequence ID" value="NZ_FMYU01000004.1"/>
</dbReference>
<evidence type="ECO:0000313" key="1">
    <source>
        <dbReference type="EMBL" id="SDC34001.1"/>
    </source>
</evidence>
<organism evidence="1 2">
    <name type="scientific">Desulfurella multipotens</name>
    <dbReference type="NCBI Taxonomy" id="79269"/>
    <lineage>
        <taxon>Bacteria</taxon>
        <taxon>Pseudomonadati</taxon>
        <taxon>Campylobacterota</taxon>
        <taxon>Desulfurellia</taxon>
        <taxon>Desulfurellales</taxon>
        <taxon>Desulfurellaceae</taxon>
        <taxon>Desulfurella</taxon>
    </lineage>
</organism>
<dbReference type="AlphaFoldDB" id="A0A1G6KT90"/>
<protein>
    <submittedName>
        <fullName evidence="1">Uncharacterized protein</fullName>
    </submittedName>
</protein>
<name>A0A1G6KT90_9BACT</name>
<reference evidence="2" key="1">
    <citation type="submission" date="2016-10" db="EMBL/GenBank/DDBJ databases">
        <authorList>
            <person name="Varghese N."/>
            <person name="Submissions S."/>
        </authorList>
    </citation>
    <scope>NUCLEOTIDE SEQUENCE [LARGE SCALE GENOMIC DNA]</scope>
    <source>
        <strain evidence="2">DSM 8415</strain>
    </source>
</reference>
<dbReference type="OrthoDB" id="5509239at2"/>
<keyword evidence="2" id="KW-1185">Reference proteome</keyword>
<evidence type="ECO:0000313" key="2">
    <source>
        <dbReference type="Proteomes" id="UP000199411"/>
    </source>
</evidence>
<sequence>MKEIFDVYKNKLDDFIVSLKAKVKQQPLTSQLLEEIRNEINQWGKNNLNLMFLELKSLIDSKQIDEYKKKTILERAQSLTEYGLYVAPIDLIQQEDTNSKSIYIAGATLLGASILQKLLFKKFKFVNSALLATIAYLVSKSYFSDNQNNTDVVLSYIDDAKEWLSAAFDNIYKTFEELA</sequence>
<accession>A0A1G6KT90</accession>
<dbReference type="Proteomes" id="UP000199411">
    <property type="component" value="Unassembled WGS sequence"/>
</dbReference>
<proteinExistence type="predicted"/>
<dbReference type="EMBL" id="FMYU01000004">
    <property type="protein sequence ID" value="SDC34001.1"/>
    <property type="molecule type" value="Genomic_DNA"/>
</dbReference>
<gene>
    <name evidence="1" type="ORF">SAMN05660835_00680</name>
</gene>